<keyword evidence="10" id="KW-1185">Reference proteome</keyword>
<evidence type="ECO:0000313" key="11">
    <source>
        <dbReference type="WBParaSite" id="SVE_0566500.1"/>
    </source>
</evidence>
<dbReference type="SUPFAM" id="SSF57424">
    <property type="entry name" value="LDL receptor-like module"/>
    <property type="match status" value="7"/>
</dbReference>
<feature type="disulfide bond" evidence="7">
    <location>
        <begin position="461"/>
        <end position="476"/>
    </location>
</feature>
<evidence type="ECO:0000256" key="9">
    <source>
        <dbReference type="SAM" id="Phobius"/>
    </source>
</evidence>
<organism evidence="10 11">
    <name type="scientific">Strongyloides venezuelensis</name>
    <name type="common">Threadworm</name>
    <dbReference type="NCBI Taxonomy" id="75913"/>
    <lineage>
        <taxon>Eukaryota</taxon>
        <taxon>Metazoa</taxon>
        <taxon>Ecdysozoa</taxon>
        <taxon>Nematoda</taxon>
        <taxon>Chromadorea</taxon>
        <taxon>Rhabditida</taxon>
        <taxon>Tylenchina</taxon>
        <taxon>Panagrolaimomorpha</taxon>
        <taxon>Strongyloidoidea</taxon>
        <taxon>Strongyloididae</taxon>
        <taxon>Strongyloides</taxon>
    </lineage>
</organism>
<evidence type="ECO:0000313" key="10">
    <source>
        <dbReference type="Proteomes" id="UP000035680"/>
    </source>
</evidence>
<dbReference type="PROSITE" id="PS50068">
    <property type="entry name" value="LDLRA_2"/>
    <property type="match status" value="8"/>
</dbReference>
<dbReference type="PRINTS" id="PR00261">
    <property type="entry name" value="LDLRECEPTOR"/>
</dbReference>
<dbReference type="WBParaSite" id="SVE_0566500.1">
    <property type="protein sequence ID" value="SVE_0566500.1"/>
    <property type="gene ID" value="SVE_0566500"/>
</dbReference>
<dbReference type="InterPro" id="IPR002172">
    <property type="entry name" value="LDrepeatLR_classA_rpt"/>
</dbReference>
<keyword evidence="4 9" id="KW-1133">Transmembrane helix</keyword>
<comment type="subcellular location">
    <subcellularLocation>
        <location evidence="1">Membrane</location>
        <topology evidence="1">Single-pass membrane protein</topology>
    </subcellularLocation>
</comment>
<feature type="disulfide bond" evidence="7">
    <location>
        <begin position="247"/>
        <end position="262"/>
    </location>
</feature>
<evidence type="ECO:0000256" key="8">
    <source>
        <dbReference type="SAM" id="MobiDB-lite"/>
    </source>
</evidence>
<feature type="disulfide bond" evidence="7">
    <location>
        <begin position="164"/>
        <end position="179"/>
    </location>
</feature>
<protein>
    <submittedName>
        <fullName evidence="11">Terribly reduced optic lobes</fullName>
    </submittedName>
</protein>
<dbReference type="AlphaFoldDB" id="A0A0K0FA13"/>
<dbReference type="SMART" id="SM00192">
    <property type="entry name" value="LDLa"/>
    <property type="match status" value="8"/>
</dbReference>
<dbReference type="InterPro" id="IPR050685">
    <property type="entry name" value="LDLR"/>
</dbReference>
<evidence type="ECO:0000256" key="5">
    <source>
        <dbReference type="ARBA" id="ARBA00023136"/>
    </source>
</evidence>
<feature type="disulfide bond" evidence="7">
    <location>
        <begin position="500"/>
        <end position="515"/>
    </location>
</feature>
<feature type="disulfide bond" evidence="7">
    <location>
        <begin position="418"/>
        <end position="433"/>
    </location>
</feature>
<evidence type="ECO:0000256" key="7">
    <source>
        <dbReference type="PROSITE-ProRule" id="PRU00124"/>
    </source>
</evidence>
<feature type="disulfide bond" evidence="7">
    <location>
        <begin position="406"/>
        <end position="424"/>
    </location>
</feature>
<sequence length="574" mass="63205">MASGGEYEEPCYSSVGRTKSNTSLSSKVDSTLPLPSYHVNNGVTPLSRGSRRSEGLRDSYEKSDDNSCLVCIGQAWDYFIENLGKYSTLSIVLSILGILLVIAIPFAIIMLSQNINLKKEALSGASKSLNFYEQFLPPRMDTCQDYGFNCNSDPNEFVGIMQRCDGVEDCSDGSDEENCQGCHSGFSCPSKGNKNMVICLRGNKLCDGIVHCDDGSDETLFCSRNNCTENEFYCKSSNTCVPKSYRCDGDKHCLLGEDEENCSSCENGAVLCPSTNKCISKWNICDGVVHCPDKFDESNCECTSCSGNRKVLCKSSNFCITRSEICNGVPNCPDGEDEENCPGSCTPDSKTTTSNTRTLVKSFFENDFLECNDGKNYIRAYACSGMLPQCEGICNNGCDRELAFTCTNGACISRSKRCNGVPDCTDNSDEDGCECNSETQYQCQTNSLVRFSKCIEKDLLCDGVRDCPLGDDENNCDKCTNPEAIFCPSTRTCHPSIARCDGISQCPDESDEMGCSCAECNLHPYNMYTCSKSNRCFRRENVCSPYSLCPNASSIDINYCLRSNMPKFLFFNNF</sequence>
<comment type="caution">
    <text evidence="7">Lacks conserved residue(s) required for the propagation of feature annotation.</text>
</comment>
<evidence type="ECO:0000256" key="3">
    <source>
        <dbReference type="ARBA" id="ARBA00022737"/>
    </source>
</evidence>
<keyword evidence="3" id="KW-0677">Repeat</keyword>
<dbReference type="Gene3D" id="4.10.400.10">
    <property type="entry name" value="Low-density Lipoprotein Receptor"/>
    <property type="match status" value="8"/>
</dbReference>
<dbReference type="PANTHER" id="PTHR24270:SF62">
    <property type="entry name" value="LOW-DENSITY LIPOPROTEIN RECEPTOR-RELATED PROTEIN 2"/>
    <property type="match status" value="1"/>
</dbReference>
<accession>A0A0K0FA13</accession>
<feature type="compositionally biased region" description="Basic and acidic residues" evidence="8">
    <location>
        <begin position="51"/>
        <end position="63"/>
    </location>
</feature>
<dbReference type="CDD" id="cd00112">
    <property type="entry name" value="LDLa"/>
    <property type="match status" value="5"/>
</dbReference>
<dbReference type="STRING" id="75913.A0A0K0FA13"/>
<dbReference type="GO" id="GO:0005886">
    <property type="term" value="C:plasma membrane"/>
    <property type="evidence" value="ECO:0007669"/>
    <property type="project" value="TreeGrafter"/>
</dbReference>
<dbReference type="PANTHER" id="PTHR24270">
    <property type="entry name" value="LOW-DENSITY LIPOPROTEIN RECEPTOR-RELATED"/>
    <property type="match status" value="1"/>
</dbReference>
<feature type="disulfide bond" evidence="7">
    <location>
        <begin position="326"/>
        <end position="341"/>
    </location>
</feature>
<reference evidence="10" key="1">
    <citation type="submission" date="2014-07" db="EMBL/GenBank/DDBJ databases">
        <authorList>
            <person name="Martin A.A"/>
            <person name="De Silva N."/>
        </authorList>
    </citation>
    <scope>NUCLEOTIDE SEQUENCE</scope>
</reference>
<dbReference type="Pfam" id="PF00057">
    <property type="entry name" value="Ldl_recept_a"/>
    <property type="match status" value="4"/>
</dbReference>
<evidence type="ECO:0000256" key="2">
    <source>
        <dbReference type="ARBA" id="ARBA00022692"/>
    </source>
</evidence>
<feature type="region of interest" description="Disordered" evidence="8">
    <location>
        <begin position="1"/>
        <end position="63"/>
    </location>
</feature>
<dbReference type="Proteomes" id="UP000035680">
    <property type="component" value="Unassembled WGS sequence"/>
</dbReference>
<evidence type="ECO:0000256" key="1">
    <source>
        <dbReference type="ARBA" id="ARBA00004167"/>
    </source>
</evidence>
<feature type="transmembrane region" description="Helical" evidence="9">
    <location>
        <begin position="86"/>
        <end position="111"/>
    </location>
</feature>
<keyword evidence="2 9" id="KW-0812">Transmembrane</keyword>
<keyword evidence="5 9" id="KW-0472">Membrane</keyword>
<proteinExistence type="predicted"/>
<evidence type="ECO:0000256" key="6">
    <source>
        <dbReference type="ARBA" id="ARBA00023157"/>
    </source>
</evidence>
<dbReference type="GO" id="GO:0016192">
    <property type="term" value="P:vesicle-mediated transport"/>
    <property type="evidence" value="ECO:0007669"/>
    <property type="project" value="UniProtKB-ARBA"/>
</dbReference>
<name>A0A0K0FA13_STRVS</name>
<feature type="compositionally biased region" description="Polar residues" evidence="8">
    <location>
        <begin position="15"/>
        <end position="29"/>
    </location>
</feature>
<keyword evidence="6 7" id="KW-1015">Disulfide bond</keyword>
<feature type="disulfide bond" evidence="7">
    <location>
        <begin position="285"/>
        <end position="300"/>
    </location>
</feature>
<reference evidence="11" key="2">
    <citation type="submission" date="2015-08" db="UniProtKB">
        <authorList>
            <consortium name="WormBaseParasite"/>
        </authorList>
    </citation>
    <scope>IDENTIFICATION</scope>
</reference>
<dbReference type="InterPro" id="IPR036055">
    <property type="entry name" value="LDL_receptor-like_sf"/>
</dbReference>
<evidence type="ECO:0000256" key="4">
    <source>
        <dbReference type="ARBA" id="ARBA00022989"/>
    </source>
</evidence>